<organism evidence="1 2">
    <name type="scientific">Colletotrichum zoysiae</name>
    <dbReference type="NCBI Taxonomy" id="1216348"/>
    <lineage>
        <taxon>Eukaryota</taxon>
        <taxon>Fungi</taxon>
        <taxon>Dikarya</taxon>
        <taxon>Ascomycota</taxon>
        <taxon>Pezizomycotina</taxon>
        <taxon>Sordariomycetes</taxon>
        <taxon>Hypocreomycetidae</taxon>
        <taxon>Glomerellales</taxon>
        <taxon>Glomerellaceae</taxon>
        <taxon>Colletotrichum</taxon>
        <taxon>Colletotrichum graminicola species complex</taxon>
    </lineage>
</organism>
<name>A0AAD9M5V5_9PEZI</name>
<feature type="non-terminal residue" evidence="1">
    <location>
        <position position="1"/>
    </location>
</feature>
<sequence>MTKYLFYFDLFVRRNSFTGREPFFLSDLQNAVKSPSSMQLHPRSYLLDAMLALGAMHATLVGELERQTGLRFATESYMKSVAELREVVSSFSSSQRNTILWTTLFLGLFELMQDASGQKWLQHMVFGTSQALIASGPATCISGTMRTFFIQARSFEVCRSIIFNQASFLAAPEWLGLTDSLSKSNVEPVHSSLDELLQLIVLCSALRARTAKFIESISSCPSAENYFLQAMSLATEGFNLREALEGWKSSAVFPPERREEMLLSTVYYSATSIYLSGNYDYELSHWKAMGVGVQTLDSAEIEIHFDAITSTVKEAMRASSLSPLLFLFPLRIAGARAKQKFQQCLVKELLLEVRKKFIVADAMLTELAELWSSSTMASESR</sequence>
<keyword evidence="2" id="KW-1185">Reference proteome</keyword>
<protein>
    <submittedName>
        <fullName evidence="1">Uncharacterized protein</fullName>
    </submittedName>
</protein>
<comment type="caution">
    <text evidence="1">The sequence shown here is derived from an EMBL/GenBank/DDBJ whole genome shotgun (WGS) entry which is preliminary data.</text>
</comment>
<dbReference type="InterPro" id="IPR053178">
    <property type="entry name" value="Osmoadaptation_assoc"/>
</dbReference>
<dbReference type="PANTHER" id="PTHR38111">
    <property type="entry name" value="ZN(2)-C6 FUNGAL-TYPE DOMAIN-CONTAINING PROTEIN-RELATED"/>
    <property type="match status" value="1"/>
</dbReference>
<dbReference type="PANTHER" id="PTHR38111:SF2">
    <property type="entry name" value="FINGER DOMAIN PROTEIN, PUTATIVE (AFU_ORTHOLOGUE AFUA_1G01560)-RELATED"/>
    <property type="match status" value="1"/>
</dbReference>
<dbReference type="EMBL" id="MU842814">
    <property type="protein sequence ID" value="KAK2034484.1"/>
    <property type="molecule type" value="Genomic_DNA"/>
</dbReference>
<gene>
    <name evidence="1" type="ORF">LX32DRAFT_634304</name>
</gene>
<reference evidence="1" key="1">
    <citation type="submission" date="2021-06" db="EMBL/GenBank/DDBJ databases">
        <title>Comparative genomics, transcriptomics and evolutionary studies reveal genomic signatures of adaptation to plant cell wall in hemibiotrophic fungi.</title>
        <authorList>
            <consortium name="DOE Joint Genome Institute"/>
            <person name="Baroncelli R."/>
            <person name="Diaz J.F."/>
            <person name="Benocci T."/>
            <person name="Peng M."/>
            <person name="Battaglia E."/>
            <person name="Haridas S."/>
            <person name="Andreopoulos W."/>
            <person name="Labutti K."/>
            <person name="Pangilinan J."/>
            <person name="Floch G.L."/>
            <person name="Makela M.R."/>
            <person name="Henrissat B."/>
            <person name="Grigoriev I.V."/>
            <person name="Crouch J.A."/>
            <person name="De Vries R.P."/>
            <person name="Sukno S.A."/>
            <person name="Thon M.R."/>
        </authorList>
    </citation>
    <scope>NUCLEOTIDE SEQUENCE</scope>
    <source>
        <strain evidence="1">MAFF235873</strain>
    </source>
</reference>
<dbReference type="Proteomes" id="UP001232148">
    <property type="component" value="Unassembled WGS sequence"/>
</dbReference>
<accession>A0AAD9M5V5</accession>
<evidence type="ECO:0000313" key="2">
    <source>
        <dbReference type="Proteomes" id="UP001232148"/>
    </source>
</evidence>
<evidence type="ECO:0000313" key="1">
    <source>
        <dbReference type="EMBL" id="KAK2034484.1"/>
    </source>
</evidence>
<proteinExistence type="predicted"/>
<dbReference type="AlphaFoldDB" id="A0AAD9M5V5"/>